<dbReference type="AlphaFoldDB" id="A0ABD5S0S3"/>
<accession>A0ABD5S0S3</accession>
<dbReference type="EMBL" id="JBHSWU010000456">
    <property type="protein sequence ID" value="MFC6725280.1"/>
    <property type="molecule type" value="Genomic_DNA"/>
</dbReference>
<organism evidence="1 2">
    <name type="scientific">Halobium palmae</name>
    <dbReference type="NCBI Taxonomy" id="1776492"/>
    <lineage>
        <taxon>Archaea</taxon>
        <taxon>Methanobacteriati</taxon>
        <taxon>Methanobacteriota</taxon>
        <taxon>Stenosarchaea group</taxon>
        <taxon>Halobacteria</taxon>
        <taxon>Halobacteriales</taxon>
        <taxon>Haloferacaceae</taxon>
        <taxon>Halobium</taxon>
    </lineage>
</organism>
<reference evidence="1 2" key="1">
    <citation type="journal article" date="2019" name="Int. J. Syst. Evol. Microbiol.">
        <title>The Global Catalogue of Microorganisms (GCM) 10K type strain sequencing project: providing services to taxonomists for standard genome sequencing and annotation.</title>
        <authorList>
            <consortium name="The Broad Institute Genomics Platform"/>
            <consortium name="The Broad Institute Genome Sequencing Center for Infectious Disease"/>
            <person name="Wu L."/>
            <person name="Ma J."/>
        </authorList>
    </citation>
    <scope>NUCLEOTIDE SEQUENCE [LARGE SCALE GENOMIC DNA]</scope>
    <source>
        <strain evidence="1 2">NBRC 111368</strain>
    </source>
</reference>
<keyword evidence="2" id="KW-1185">Reference proteome</keyword>
<proteinExistence type="predicted"/>
<dbReference type="Proteomes" id="UP001596328">
    <property type="component" value="Unassembled WGS sequence"/>
</dbReference>
<protein>
    <submittedName>
        <fullName evidence="1">COG1361 S-layer family protein</fullName>
    </submittedName>
</protein>
<dbReference type="PANTHER" id="PTHR35902">
    <property type="entry name" value="S-LAYER DOMAIN-LIKE PROTEIN-RELATED"/>
    <property type="match status" value="1"/>
</dbReference>
<comment type="caution">
    <text evidence="1">The sequence shown here is derived from an EMBL/GenBank/DDBJ whole genome shotgun (WGS) entry which is preliminary data.</text>
</comment>
<sequence>MRRNQVLAMLMIGALVVPTVVLADTSGSPNLTATAQGGQLVPGGETQVTVVLSNRGTVEESSNPQFNSEVTTAKGVKATLQSETDGITVRSATQSAGSIPDGGLAQVPFNVAVDQDLEPGTYRLPVEVKYRYTEEVDVSGDAANPSYDYDTDTETETVYVRLTVQDRARFEVVNASTDAPVGDSGPVSVTLENVGSETARDASVAVDASR</sequence>
<evidence type="ECO:0000313" key="1">
    <source>
        <dbReference type="EMBL" id="MFC6725280.1"/>
    </source>
</evidence>
<name>A0ABD5S0S3_9EURY</name>
<dbReference type="PANTHER" id="PTHR35902:SF3">
    <property type="entry name" value="NPCBM-ASSOCIATED, NEW3 DOMAIN OF ALPHA-GALACTOSIDASE"/>
    <property type="match status" value="1"/>
</dbReference>
<evidence type="ECO:0000313" key="2">
    <source>
        <dbReference type="Proteomes" id="UP001596328"/>
    </source>
</evidence>
<gene>
    <name evidence="1" type="ORF">ACFQE1_13050</name>
</gene>